<keyword evidence="4 6" id="KW-0472">Membrane</keyword>
<feature type="transmembrane region" description="Helical" evidence="6">
    <location>
        <begin position="40"/>
        <end position="61"/>
    </location>
</feature>
<dbReference type="Pfam" id="PF13515">
    <property type="entry name" value="FUSC_2"/>
    <property type="match status" value="1"/>
</dbReference>
<gene>
    <name evidence="8" type="ORF">KSX_49650</name>
</gene>
<evidence type="ECO:0000256" key="6">
    <source>
        <dbReference type="SAM" id="Phobius"/>
    </source>
</evidence>
<comment type="caution">
    <text evidence="8">The sequence shown here is derived from an EMBL/GenBank/DDBJ whole genome shotgun (WGS) entry which is preliminary data.</text>
</comment>
<name>A0A8J3HYY8_9CHLR</name>
<evidence type="ECO:0000256" key="4">
    <source>
        <dbReference type="ARBA" id="ARBA00023136"/>
    </source>
</evidence>
<feature type="transmembrane region" description="Helical" evidence="6">
    <location>
        <begin position="141"/>
        <end position="162"/>
    </location>
</feature>
<comment type="subcellular location">
    <subcellularLocation>
        <location evidence="1">Membrane</location>
        <topology evidence="1">Multi-pass membrane protein</topology>
    </subcellularLocation>
</comment>
<dbReference type="AlphaFoldDB" id="A0A8J3HYY8"/>
<dbReference type="GO" id="GO:0016020">
    <property type="term" value="C:membrane"/>
    <property type="evidence" value="ECO:0007669"/>
    <property type="project" value="UniProtKB-SubCell"/>
</dbReference>
<evidence type="ECO:0000256" key="1">
    <source>
        <dbReference type="ARBA" id="ARBA00004141"/>
    </source>
</evidence>
<feature type="transmembrane region" description="Helical" evidence="6">
    <location>
        <begin position="73"/>
        <end position="89"/>
    </location>
</feature>
<feature type="domain" description="Integral membrane bound transporter" evidence="7">
    <location>
        <begin position="38"/>
        <end position="156"/>
    </location>
</feature>
<protein>
    <recommendedName>
        <fullName evidence="7">Integral membrane bound transporter domain-containing protein</fullName>
    </recommendedName>
</protein>
<evidence type="ECO:0000256" key="3">
    <source>
        <dbReference type="ARBA" id="ARBA00022989"/>
    </source>
</evidence>
<keyword evidence="9" id="KW-1185">Reference proteome</keyword>
<reference evidence="8" key="1">
    <citation type="submission" date="2020-10" db="EMBL/GenBank/DDBJ databases">
        <title>Taxonomic study of unclassified bacteria belonging to the class Ktedonobacteria.</title>
        <authorList>
            <person name="Yabe S."/>
            <person name="Wang C.M."/>
            <person name="Zheng Y."/>
            <person name="Sakai Y."/>
            <person name="Cavaletti L."/>
            <person name="Monciardini P."/>
            <person name="Donadio S."/>
        </authorList>
    </citation>
    <scope>NUCLEOTIDE SEQUENCE</scope>
    <source>
        <strain evidence="8">SOSP1-1</strain>
    </source>
</reference>
<keyword evidence="3 6" id="KW-1133">Transmembrane helix</keyword>
<feature type="transmembrane region" description="Helical" evidence="6">
    <location>
        <begin position="95"/>
        <end position="111"/>
    </location>
</feature>
<accession>A0A8J3HYY8</accession>
<evidence type="ECO:0000313" key="9">
    <source>
        <dbReference type="Proteomes" id="UP000612362"/>
    </source>
</evidence>
<sequence length="406" mass="44897">MRTLPWTIQHNLKWRKAGLLGLAALQKTLAAAVSWQVAFLLAGTEAAALAAVSAVIVLQVTGWQTIQKSIERVLGVIIGISISIGIVHYLGLQVWTIFCVVFAASIIGICIQKQGAYMATQIPISALLGLVVGVGEESYPLLRLLGALIGGVIGIAFSILLSPPTYAHKAQKTLANLLQEVAQTLPTLADTVAGSVASSRQLAIYEHMHAVERKVRASERDLALGRENLRFNPWGRSLQGIVEGQPHMLEMLEKLTRQMERIAWTVSETGNSWEEMCTFYAWAKRYAELLRIMGEMLDFVGKRVQQVSLTTSGMNYKLEIHDENRVLAQLEQAQKRLTEEEAALLKDREETSVKQQAKPESTHPSYRVVVRSSLLLDLGRMLDDLEEMITTVRRWQAGGVSGQFLS</sequence>
<organism evidence="8 9">
    <name type="scientific">Ktedonospora formicarum</name>
    <dbReference type="NCBI Taxonomy" id="2778364"/>
    <lineage>
        <taxon>Bacteria</taxon>
        <taxon>Bacillati</taxon>
        <taxon>Chloroflexota</taxon>
        <taxon>Ktedonobacteria</taxon>
        <taxon>Ktedonobacterales</taxon>
        <taxon>Ktedonobacteraceae</taxon>
        <taxon>Ktedonospora</taxon>
    </lineage>
</organism>
<dbReference type="Proteomes" id="UP000612362">
    <property type="component" value="Unassembled WGS sequence"/>
</dbReference>
<evidence type="ECO:0000256" key="5">
    <source>
        <dbReference type="SAM" id="Coils"/>
    </source>
</evidence>
<feature type="transmembrane region" description="Helical" evidence="6">
    <location>
        <begin position="116"/>
        <end position="135"/>
    </location>
</feature>
<feature type="coiled-coil region" evidence="5">
    <location>
        <begin position="320"/>
        <end position="350"/>
    </location>
</feature>
<dbReference type="InterPro" id="IPR049453">
    <property type="entry name" value="Memb_transporter_dom"/>
</dbReference>
<dbReference type="EMBL" id="BNJF01000002">
    <property type="protein sequence ID" value="GHO46802.1"/>
    <property type="molecule type" value="Genomic_DNA"/>
</dbReference>
<keyword evidence="5" id="KW-0175">Coiled coil</keyword>
<keyword evidence="2 6" id="KW-0812">Transmembrane</keyword>
<dbReference type="RefSeq" id="WP_220196157.1">
    <property type="nucleotide sequence ID" value="NZ_BNJF01000002.1"/>
</dbReference>
<proteinExistence type="predicted"/>
<evidence type="ECO:0000313" key="8">
    <source>
        <dbReference type="EMBL" id="GHO46802.1"/>
    </source>
</evidence>
<evidence type="ECO:0000256" key="2">
    <source>
        <dbReference type="ARBA" id="ARBA00022692"/>
    </source>
</evidence>
<evidence type="ECO:0000259" key="7">
    <source>
        <dbReference type="Pfam" id="PF13515"/>
    </source>
</evidence>